<dbReference type="AlphaFoldDB" id="A0A1I2RIE7"/>
<dbReference type="SUPFAM" id="SSF55846">
    <property type="entry name" value="N-acetylmuramoyl-L-alanine amidase-like"/>
    <property type="match status" value="1"/>
</dbReference>
<dbReference type="Gene3D" id="3.40.80.10">
    <property type="entry name" value="Peptidoglycan recognition protein-like"/>
    <property type="match status" value="1"/>
</dbReference>
<dbReference type="InterPro" id="IPR036505">
    <property type="entry name" value="Amidase/PGRP_sf"/>
</dbReference>
<evidence type="ECO:0000313" key="1">
    <source>
        <dbReference type="EMBL" id="SFG38397.1"/>
    </source>
</evidence>
<gene>
    <name evidence="1" type="ORF">SAMN04488025_13010</name>
</gene>
<reference evidence="1 2" key="1">
    <citation type="submission" date="2016-10" db="EMBL/GenBank/DDBJ databases">
        <authorList>
            <person name="de Groot N.N."/>
        </authorList>
    </citation>
    <scope>NUCLEOTIDE SEQUENCE [LARGE SCALE GENOMIC DNA]</scope>
    <source>
        <strain evidence="1 2">DSM 44945</strain>
    </source>
</reference>
<evidence type="ECO:0000313" key="2">
    <source>
        <dbReference type="Proteomes" id="UP000198661"/>
    </source>
</evidence>
<dbReference type="GO" id="GO:0009253">
    <property type="term" value="P:peptidoglycan catabolic process"/>
    <property type="evidence" value="ECO:0007669"/>
    <property type="project" value="InterPro"/>
</dbReference>
<organism evidence="1 2">
    <name type="scientific">Planifilum fulgidum</name>
    <dbReference type="NCBI Taxonomy" id="201973"/>
    <lineage>
        <taxon>Bacteria</taxon>
        <taxon>Bacillati</taxon>
        <taxon>Bacillota</taxon>
        <taxon>Bacilli</taxon>
        <taxon>Bacillales</taxon>
        <taxon>Thermoactinomycetaceae</taxon>
        <taxon>Planifilum</taxon>
    </lineage>
</organism>
<keyword evidence="2" id="KW-1185">Reference proteome</keyword>
<dbReference type="STRING" id="201973.SAMN04488025_13010"/>
<proteinExistence type="predicted"/>
<sequence>MDKPDVVSRAEWGADESLRYNSNGTEKWPREYDKVIHLVVHHTDTPVNDPDPAARVRSICYYHTVTRKTDMQPSEVAPGRRMKRLNSRETVSVFHRGRFLCLRMVAFPGRGSGFPVGCREEATGWGRR</sequence>
<dbReference type="Proteomes" id="UP000198661">
    <property type="component" value="Unassembled WGS sequence"/>
</dbReference>
<protein>
    <recommendedName>
        <fullName evidence="3">N-acetylmuramoyl-L-alanine amidase</fullName>
    </recommendedName>
</protein>
<dbReference type="EMBL" id="FOOK01000030">
    <property type="protein sequence ID" value="SFG38397.1"/>
    <property type="molecule type" value="Genomic_DNA"/>
</dbReference>
<evidence type="ECO:0008006" key="3">
    <source>
        <dbReference type="Google" id="ProtNLM"/>
    </source>
</evidence>
<dbReference type="GO" id="GO:0008745">
    <property type="term" value="F:N-acetylmuramoyl-L-alanine amidase activity"/>
    <property type="evidence" value="ECO:0007669"/>
    <property type="project" value="InterPro"/>
</dbReference>
<accession>A0A1I2RIE7</accession>
<name>A0A1I2RIE7_9BACL</name>